<dbReference type="EMBL" id="JBHTGR010000006">
    <property type="protein sequence ID" value="MFC7746580.1"/>
    <property type="molecule type" value="Genomic_DNA"/>
</dbReference>
<name>A0ABW2UTJ7_9BACI</name>
<dbReference type="InterPro" id="IPR035996">
    <property type="entry name" value="4pyrrol_Methylase_sf"/>
</dbReference>
<dbReference type="SUPFAM" id="SSF53790">
    <property type="entry name" value="Tetrapyrrole methylase"/>
    <property type="match status" value="1"/>
</dbReference>
<keyword evidence="3" id="KW-0378">Hydrolase</keyword>
<dbReference type="InterPro" id="IPR035013">
    <property type="entry name" value="YabN_N"/>
</dbReference>
<dbReference type="NCBIfam" id="TIGR00444">
    <property type="entry name" value="mazG"/>
    <property type="match status" value="1"/>
</dbReference>
<proteinExistence type="predicted"/>
<keyword evidence="4" id="KW-1185">Reference proteome</keyword>
<dbReference type="Proteomes" id="UP001596620">
    <property type="component" value="Unassembled WGS sequence"/>
</dbReference>
<dbReference type="Pfam" id="PF03819">
    <property type="entry name" value="MazG"/>
    <property type="match status" value="2"/>
</dbReference>
<dbReference type="GO" id="GO:0047429">
    <property type="term" value="F:nucleoside triphosphate diphosphatase activity"/>
    <property type="evidence" value="ECO:0007669"/>
    <property type="project" value="UniProtKB-EC"/>
</dbReference>
<dbReference type="CDD" id="cd11723">
    <property type="entry name" value="YabN_N_like"/>
    <property type="match status" value="1"/>
</dbReference>
<protein>
    <submittedName>
        <fullName evidence="3">Nucleoside triphosphate pyrophosphohydrolase</fullName>
        <ecNumber evidence="3">3.6.1.9</ecNumber>
    </submittedName>
</protein>
<dbReference type="NCBIfam" id="NF007113">
    <property type="entry name" value="PRK09562.1"/>
    <property type="match status" value="1"/>
</dbReference>
<dbReference type="InterPro" id="IPR048011">
    <property type="entry name" value="NTP-PPase_MazG-like_C"/>
</dbReference>
<feature type="domain" description="NTP pyrophosphohydrolase MazG-like" evidence="2">
    <location>
        <begin position="394"/>
        <end position="449"/>
    </location>
</feature>
<dbReference type="RefSeq" id="WP_382358085.1">
    <property type="nucleotide sequence ID" value="NZ_JBHTGR010000006.1"/>
</dbReference>
<dbReference type="InterPro" id="IPR014777">
    <property type="entry name" value="4pyrrole_Mease_sub1"/>
</dbReference>
<evidence type="ECO:0000313" key="3">
    <source>
        <dbReference type="EMBL" id="MFC7746580.1"/>
    </source>
</evidence>
<dbReference type="InterPro" id="IPR000878">
    <property type="entry name" value="4pyrrol_Mease"/>
</dbReference>
<comment type="caution">
    <text evidence="3">The sequence shown here is derived from an EMBL/GenBank/DDBJ whole genome shotgun (WGS) entry which is preliminary data.</text>
</comment>
<dbReference type="CDD" id="cd11528">
    <property type="entry name" value="NTP-PPase_MazG_Nterm"/>
    <property type="match status" value="1"/>
</dbReference>
<evidence type="ECO:0000259" key="1">
    <source>
        <dbReference type="Pfam" id="PF00590"/>
    </source>
</evidence>
<accession>A0ABW2UTJ7</accession>
<dbReference type="PANTHER" id="PTHR30522">
    <property type="entry name" value="NUCLEOSIDE TRIPHOSPHATE PYROPHOSPHOHYDROLASE"/>
    <property type="match status" value="1"/>
</dbReference>
<dbReference type="Gene3D" id="3.40.1010.10">
    <property type="entry name" value="Cobalt-precorrin-4 Transmethylase, Domain 1"/>
    <property type="match status" value="1"/>
</dbReference>
<feature type="domain" description="NTP pyrophosphohydrolase MazG-like" evidence="2">
    <location>
        <begin position="253"/>
        <end position="326"/>
    </location>
</feature>
<dbReference type="Pfam" id="PF00590">
    <property type="entry name" value="TP_methylase"/>
    <property type="match status" value="1"/>
</dbReference>
<gene>
    <name evidence="3" type="primary">mazG</name>
    <name evidence="3" type="ORF">ACFQU8_04905</name>
</gene>
<dbReference type="InterPro" id="IPR024180">
    <property type="entry name" value="Tetrapyrrole_Mease/MazG_pred"/>
</dbReference>
<sequence>MAYTIDIIGLGAGDLDQVPLGIYKKLKSQTSAVYVRTADHPAVRQFEEEDIRFQSFDYIYEEMDQFADVYQQMTDTLLMTAAQQSLVYAVPGHPMLAEKTVQLLLDQDEVPVNIIGGDSYLDALFASLKIDPIDGLQFVDGLHFERRQLDYRHHIVFAQVYDQMTAANVKLTLLEDLPHDYPVKIVASAGSFEERITDVQLDELDRSFTDVHNLTSIYIPPVPDALLHHTFAQMREVIRQLRAPGGCPWDRAQTHESLRMYAIEEVYELLEAIDQQDDDGIVEELGDLLLQVMLHSQIGDDNGYFTADDVIRSLTDKMIHRHPHVFADQSAETEPDVAKTWDALKQEEKGETRTSVLDGVPAGLPGLAKAFKLQKKAAKVGFGWDDIQGIWEKFQEELDEVQVAIRQETHTEIEAEIGDVLFVIANLARGYSINPELALQQANTKFMSRFTFIEQALNEQGKTVNQTSQEEMDLYWNQAKERE</sequence>
<feature type="domain" description="Tetrapyrrole methylase" evidence="1">
    <location>
        <begin position="7"/>
        <end position="204"/>
    </location>
</feature>
<dbReference type="PIRSF" id="PIRSF002845">
    <property type="entry name" value="Ttrprl_mtas_MazG"/>
    <property type="match status" value="1"/>
</dbReference>
<dbReference type="InterPro" id="IPR011551">
    <property type="entry name" value="NTP_PyrPHydrolase_MazG"/>
</dbReference>
<dbReference type="EC" id="3.6.1.9" evidence="3"/>
<dbReference type="SUPFAM" id="SSF101386">
    <property type="entry name" value="all-alpha NTP pyrophosphatases"/>
    <property type="match status" value="2"/>
</dbReference>
<dbReference type="CDD" id="cd11529">
    <property type="entry name" value="NTP-PPase_MazG_Cterm"/>
    <property type="match status" value="1"/>
</dbReference>
<dbReference type="PANTHER" id="PTHR30522:SF0">
    <property type="entry name" value="NUCLEOSIDE TRIPHOSPHATE PYROPHOSPHOHYDROLASE"/>
    <property type="match status" value="1"/>
</dbReference>
<evidence type="ECO:0000259" key="2">
    <source>
        <dbReference type="Pfam" id="PF03819"/>
    </source>
</evidence>
<evidence type="ECO:0000313" key="4">
    <source>
        <dbReference type="Proteomes" id="UP001596620"/>
    </source>
</evidence>
<organism evidence="3 4">
    <name type="scientific">Lentibacillus kimchii</name>
    <dbReference type="NCBI Taxonomy" id="1542911"/>
    <lineage>
        <taxon>Bacteria</taxon>
        <taxon>Bacillati</taxon>
        <taxon>Bacillota</taxon>
        <taxon>Bacilli</taxon>
        <taxon>Bacillales</taxon>
        <taxon>Bacillaceae</taxon>
        <taxon>Lentibacillus</taxon>
    </lineage>
</organism>
<reference evidence="4" key="1">
    <citation type="journal article" date="2019" name="Int. J. Syst. Evol. Microbiol.">
        <title>The Global Catalogue of Microorganisms (GCM) 10K type strain sequencing project: providing services to taxonomists for standard genome sequencing and annotation.</title>
        <authorList>
            <consortium name="The Broad Institute Genomics Platform"/>
            <consortium name="The Broad Institute Genome Sequencing Center for Infectious Disease"/>
            <person name="Wu L."/>
            <person name="Ma J."/>
        </authorList>
    </citation>
    <scope>NUCLEOTIDE SEQUENCE [LARGE SCALE GENOMIC DNA]</scope>
    <source>
        <strain evidence="4">JCM 30234</strain>
    </source>
</reference>
<dbReference type="InterPro" id="IPR048015">
    <property type="entry name" value="NTP-PPase_MazG-like_N"/>
</dbReference>
<dbReference type="Gene3D" id="1.10.287.1080">
    <property type="entry name" value="MazG-like"/>
    <property type="match status" value="2"/>
</dbReference>
<dbReference type="InterPro" id="IPR004518">
    <property type="entry name" value="MazG-like_dom"/>
</dbReference>